<dbReference type="Proteomes" id="UP001175000">
    <property type="component" value="Unassembled WGS sequence"/>
</dbReference>
<proteinExistence type="predicted"/>
<comment type="caution">
    <text evidence="7">The sequence shown here is derived from an EMBL/GenBank/DDBJ whole genome shotgun (WGS) entry which is preliminary data.</text>
</comment>
<protein>
    <recommendedName>
        <fullName evidence="6">Zn(2)-C6 fungal-type domain-containing protein</fullName>
    </recommendedName>
</protein>
<dbReference type="PROSITE" id="PS00463">
    <property type="entry name" value="ZN2_CY6_FUNGAL_1"/>
    <property type="match status" value="1"/>
</dbReference>
<organism evidence="7 8">
    <name type="scientific">Immersiella caudata</name>
    <dbReference type="NCBI Taxonomy" id="314043"/>
    <lineage>
        <taxon>Eukaryota</taxon>
        <taxon>Fungi</taxon>
        <taxon>Dikarya</taxon>
        <taxon>Ascomycota</taxon>
        <taxon>Pezizomycotina</taxon>
        <taxon>Sordariomycetes</taxon>
        <taxon>Sordariomycetidae</taxon>
        <taxon>Sordariales</taxon>
        <taxon>Lasiosphaeriaceae</taxon>
        <taxon>Immersiella</taxon>
    </lineage>
</organism>
<feature type="compositionally biased region" description="Polar residues" evidence="5">
    <location>
        <begin position="148"/>
        <end position="163"/>
    </location>
</feature>
<dbReference type="GO" id="GO:0000981">
    <property type="term" value="F:DNA-binding transcription factor activity, RNA polymerase II-specific"/>
    <property type="evidence" value="ECO:0007669"/>
    <property type="project" value="InterPro"/>
</dbReference>
<dbReference type="SMART" id="SM00066">
    <property type="entry name" value="GAL4"/>
    <property type="match status" value="1"/>
</dbReference>
<reference evidence="7" key="1">
    <citation type="submission" date="2023-06" db="EMBL/GenBank/DDBJ databases">
        <title>Genome-scale phylogeny and comparative genomics of the fungal order Sordariales.</title>
        <authorList>
            <consortium name="Lawrence Berkeley National Laboratory"/>
            <person name="Hensen N."/>
            <person name="Bonometti L."/>
            <person name="Westerberg I."/>
            <person name="Brannstrom I.O."/>
            <person name="Guillou S."/>
            <person name="Cros-Aarteil S."/>
            <person name="Calhoun S."/>
            <person name="Haridas S."/>
            <person name="Kuo A."/>
            <person name="Mondo S."/>
            <person name="Pangilinan J."/>
            <person name="Riley R."/>
            <person name="Labutti K."/>
            <person name="Andreopoulos B."/>
            <person name="Lipzen A."/>
            <person name="Chen C."/>
            <person name="Yanf M."/>
            <person name="Daum C."/>
            <person name="Ng V."/>
            <person name="Clum A."/>
            <person name="Steindorff A."/>
            <person name="Ohm R."/>
            <person name="Martin F."/>
            <person name="Silar P."/>
            <person name="Natvig D."/>
            <person name="Lalanne C."/>
            <person name="Gautier V."/>
            <person name="Ament-Velasquez S.L."/>
            <person name="Kruys A."/>
            <person name="Hutchinson M.I."/>
            <person name="Powell A.J."/>
            <person name="Barry K."/>
            <person name="Miller A.N."/>
            <person name="Grigoriev I.V."/>
            <person name="Debuchy R."/>
            <person name="Gladieux P."/>
            <person name="Thoren M.H."/>
            <person name="Johannesson H."/>
        </authorList>
    </citation>
    <scope>NUCLEOTIDE SEQUENCE</scope>
    <source>
        <strain evidence="7">CBS 606.72</strain>
    </source>
</reference>
<evidence type="ECO:0000256" key="5">
    <source>
        <dbReference type="SAM" id="MobiDB-lite"/>
    </source>
</evidence>
<dbReference type="PROSITE" id="PS50048">
    <property type="entry name" value="ZN2_CY6_FUNGAL_2"/>
    <property type="match status" value="1"/>
</dbReference>
<keyword evidence="8" id="KW-1185">Reference proteome</keyword>
<dbReference type="GO" id="GO:0006351">
    <property type="term" value="P:DNA-templated transcription"/>
    <property type="evidence" value="ECO:0007669"/>
    <property type="project" value="InterPro"/>
</dbReference>
<feature type="compositionally biased region" description="Polar residues" evidence="5">
    <location>
        <begin position="101"/>
        <end position="125"/>
    </location>
</feature>
<evidence type="ECO:0000313" key="7">
    <source>
        <dbReference type="EMBL" id="KAK0619730.1"/>
    </source>
</evidence>
<evidence type="ECO:0000259" key="6">
    <source>
        <dbReference type="PROSITE" id="PS50048"/>
    </source>
</evidence>
<dbReference type="Pfam" id="PF00172">
    <property type="entry name" value="Zn_clus"/>
    <property type="match status" value="1"/>
</dbReference>
<feature type="region of interest" description="Disordered" evidence="5">
    <location>
        <begin position="702"/>
        <end position="741"/>
    </location>
</feature>
<dbReference type="EMBL" id="JAULSU010000004">
    <property type="protein sequence ID" value="KAK0619730.1"/>
    <property type="molecule type" value="Genomic_DNA"/>
</dbReference>
<keyword evidence="1" id="KW-0479">Metal-binding</keyword>
<accession>A0AA40BZZ7</accession>
<name>A0AA40BZZ7_9PEZI</name>
<evidence type="ECO:0000256" key="1">
    <source>
        <dbReference type="ARBA" id="ARBA00022723"/>
    </source>
</evidence>
<dbReference type="GO" id="GO:0003677">
    <property type="term" value="F:DNA binding"/>
    <property type="evidence" value="ECO:0007669"/>
    <property type="project" value="InterPro"/>
</dbReference>
<sequence>MERQSPAMSRPPSTNGAGPETKRRRIRKGTRSCWECKRRKIRCKFDSETDAVCIGCRHRGTKCVSQEFPEEASAPGDRGRQMGERIVRVEALVEQLVQSVATGTTKQTPTLPDTGIPTPSSSTSELPHLLSLYEPASDKATQREHHPSSSLSTPNPYGTTSPETPRIVALNSSCPPRYAALSAALYAAFPSPEDLAILCEHGAAAVTPFNQLATTPLSVIEVDGPETSDVWFRIPDRNMHPVLIAKAAMILATTLQGLFPSTQTSVPGVSEPPQVIYRRLADTTRSLVVDNDEFLGTVEGLQCIIFEALYQANWGNLRRAWLTMRRAMVVAQLIGIHKSHNQKPLKIIDPTTPAYPRYLWFRIVFADRLLSMMLGLPQGTMDMSMASPDQLAEEVPAGRLERVHCAISARILERNESDPPCDDYTKTKAIDSDLQKAVSMMPGRWWLTPNLAKVAAAPRELFWEALRLAKQVYHFYLLIQVHLPYMMLSNNGVNGDNAKRASFEYSKATCVIAAREILTRFVVYRSFNRVAFCCRNIDFFALLAAMTLTLAHLEGHQNQRSENVLAHQRISDRAMMDEVLDNMECVAKLNDDPLSDKCGDLLRRLLAIEDEAASGNEKAATDRLDDSIEDALRICIPYYGTVVVKTSGLIFEDRPSQGPNSQERSTEAADHVSETPGTLGSVGMHDQAWGYGLPVLPREVTAVDSHHPSTPDPQQAFSHGSRGLSTHPPGPPLPFENPSNDVSIAAGIDDWTFQGVDMAFFDALMRGTPVEDLGGLRL</sequence>
<feature type="region of interest" description="Disordered" evidence="5">
    <location>
        <begin position="1"/>
        <end position="29"/>
    </location>
</feature>
<feature type="region of interest" description="Disordered" evidence="5">
    <location>
        <begin position="653"/>
        <end position="684"/>
    </location>
</feature>
<evidence type="ECO:0000313" key="8">
    <source>
        <dbReference type="Proteomes" id="UP001175000"/>
    </source>
</evidence>
<keyword evidence="4" id="KW-0539">Nucleus</keyword>
<dbReference type="CDD" id="cd00067">
    <property type="entry name" value="GAL4"/>
    <property type="match status" value="1"/>
</dbReference>
<feature type="compositionally biased region" description="Basic and acidic residues" evidence="5">
    <location>
        <begin position="664"/>
        <end position="673"/>
    </location>
</feature>
<dbReference type="SUPFAM" id="SSF57701">
    <property type="entry name" value="Zn2/Cys6 DNA-binding domain"/>
    <property type="match status" value="1"/>
</dbReference>
<evidence type="ECO:0000256" key="3">
    <source>
        <dbReference type="ARBA" id="ARBA00023163"/>
    </source>
</evidence>
<feature type="domain" description="Zn(2)-C6 fungal-type" evidence="6">
    <location>
        <begin position="32"/>
        <end position="65"/>
    </location>
</feature>
<feature type="region of interest" description="Disordered" evidence="5">
    <location>
        <begin position="101"/>
        <end position="168"/>
    </location>
</feature>
<gene>
    <name evidence="7" type="ORF">B0T14DRAFT_603461</name>
</gene>
<dbReference type="InterPro" id="IPR036864">
    <property type="entry name" value="Zn2-C6_fun-type_DNA-bd_sf"/>
</dbReference>
<evidence type="ECO:0000256" key="4">
    <source>
        <dbReference type="ARBA" id="ARBA00023242"/>
    </source>
</evidence>
<keyword evidence="2" id="KW-0805">Transcription regulation</keyword>
<feature type="compositionally biased region" description="Basic and acidic residues" evidence="5">
    <location>
        <begin position="136"/>
        <end position="147"/>
    </location>
</feature>
<evidence type="ECO:0000256" key="2">
    <source>
        <dbReference type="ARBA" id="ARBA00023015"/>
    </source>
</evidence>
<dbReference type="CDD" id="cd12148">
    <property type="entry name" value="fungal_TF_MHR"/>
    <property type="match status" value="1"/>
</dbReference>
<dbReference type="PANTHER" id="PTHR47840">
    <property type="entry name" value="ZN(II)2CYS6 TRANSCRIPTION FACTOR (EUROFUNG)-RELATED"/>
    <property type="match status" value="1"/>
</dbReference>
<dbReference type="InterPro" id="IPR007219">
    <property type="entry name" value="XnlR_reg_dom"/>
</dbReference>
<dbReference type="AlphaFoldDB" id="A0AA40BZZ7"/>
<dbReference type="PANTHER" id="PTHR47840:SF1">
    <property type="entry name" value="ZN(II)2CYS6 TRANSCRIPTION FACTOR (EUROFUNG)"/>
    <property type="match status" value="1"/>
</dbReference>
<dbReference type="Gene3D" id="4.10.240.10">
    <property type="entry name" value="Zn(2)-C6 fungal-type DNA-binding domain"/>
    <property type="match status" value="1"/>
</dbReference>
<dbReference type="GO" id="GO:0008270">
    <property type="term" value="F:zinc ion binding"/>
    <property type="evidence" value="ECO:0007669"/>
    <property type="project" value="InterPro"/>
</dbReference>
<dbReference type="InterPro" id="IPR001138">
    <property type="entry name" value="Zn2Cys6_DnaBD"/>
</dbReference>
<dbReference type="SMART" id="SM00906">
    <property type="entry name" value="Fungal_trans"/>
    <property type="match status" value="1"/>
</dbReference>
<keyword evidence="3" id="KW-0804">Transcription</keyword>